<evidence type="ECO:0000256" key="1">
    <source>
        <dbReference type="ARBA" id="ARBA00004651"/>
    </source>
</evidence>
<evidence type="ECO:0000256" key="3">
    <source>
        <dbReference type="ARBA" id="ARBA00022692"/>
    </source>
</evidence>
<evidence type="ECO:0000256" key="4">
    <source>
        <dbReference type="ARBA" id="ARBA00022989"/>
    </source>
</evidence>
<dbReference type="InterPro" id="IPR020846">
    <property type="entry name" value="MFS_dom"/>
</dbReference>
<feature type="transmembrane region" description="Helical" evidence="6">
    <location>
        <begin position="133"/>
        <end position="156"/>
    </location>
</feature>
<dbReference type="SUPFAM" id="SSF103473">
    <property type="entry name" value="MFS general substrate transporter"/>
    <property type="match status" value="1"/>
</dbReference>
<feature type="transmembrane region" description="Helical" evidence="6">
    <location>
        <begin position="42"/>
        <end position="62"/>
    </location>
</feature>
<keyword evidence="2" id="KW-1003">Cell membrane</keyword>
<comment type="caution">
    <text evidence="8">The sequence shown here is derived from an EMBL/GenBank/DDBJ whole genome shotgun (WGS) entry which is preliminary data.</text>
</comment>
<evidence type="ECO:0000313" key="8">
    <source>
        <dbReference type="EMBL" id="MCL9814528.1"/>
    </source>
</evidence>
<dbReference type="InterPro" id="IPR011701">
    <property type="entry name" value="MFS"/>
</dbReference>
<dbReference type="EMBL" id="JAKRVY010000007">
    <property type="protein sequence ID" value="MCL9814528.1"/>
    <property type="molecule type" value="Genomic_DNA"/>
</dbReference>
<evidence type="ECO:0000313" key="9">
    <source>
        <dbReference type="Proteomes" id="UP001202674"/>
    </source>
</evidence>
<dbReference type="PANTHER" id="PTHR43124:SF3">
    <property type="entry name" value="CHLORAMPHENICOL EFFLUX PUMP RV0191"/>
    <property type="match status" value="1"/>
</dbReference>
<dbReference type="CDD" id="cd17325">
    <property type="entry name" value="MFS_MdtG_SLC18_like"/>
    <property type="match status" value="1"/>
</dbReference>
<evidence type="ECO:0000256" key="2">
    <source>
        <dbReference type="ARBA" id="ARBA00022475"/>
    </source>
</evidence>
<dbReference type="Proteomes" id="UP001202674">
    <property type="component" value="Unassembled WGS sequence"/>
</dbReference>
<protein>
    <submittedName>
        <fullName evidence="8">MFS transporter</fullName>
    </submittedName>
</protein>
<feature type="domain" description="Major facilitator superfamily (MFS) profile" evidence="7">
    <location>
        <begin position="9"/>
        <end position="391"/>
    </location>
</feature>
<feature type="transmembrane region" description="Helical" evidence="6">
    <location>
        <begin position="364"/>
        <end position="387"/>
    </location>
</feature>
<feature type="transmembrane region" description="Helical" evidence="6">
    <location>
        <begin position="162"/>
        <end position="182"/>
    </location>
</feature>
<keyword evidence="9" id="KW-1185">Reference proteome</keyword>
<feature type="transmembrane region" description="Helical" evidence="6">
    <location>
        <begin position="246"/>
        <end position="266"/>
    </location>
</feature>
<dbReference type="RefSeq" id="WP_250597595.1">
    <property type="nucleotide sequence ID" value="NZ_JAKRVY010000007.1"/>
</dbReference>
<dbReference type="GO" id="GO:0022857">
    <property type="term" value="F:transmembrane transporter activity"/>
    <property type="evidence" value="ECO:0007669"/>
    <property type="project" value="InterPro"/>
</dbReference>
<organism evidence="8 9">
    <name type="scientific">Natranaeroarchaeum aerophilus</name>
    <dbReference type="NCBI Taxonomy" id="2917711"/>
    <lineage>
        <taxon>Archaea</taxon>
        <taxon>Methanobacteriati</taxon>
        <taxon>Methanobacteriota</taxon>
        <taxon>Stenosarchaea group</taxon>
        <taxon>Halobacteria</taxon>
        <taxon>Halobacteriales</taxon>
        <taxon>Natronoarchaeaceae</taxon>
        <taxon>Natranaeroarchaeum</taxon>
    </lineage>
</organism>
<feature type="transmembrane region" description="Helical" evidence="6">
    <location>
        <begin position="99"/>
        <end position="121"/>
    </location>
</feature>
<evidence type="ECO:0000256" key="5">
    <source>
        <dbReference type="ARBA" id="ARBA00023136"/>
    </source>
</evidence>
<dbReference type="Pfam" id="PF07690">
    <property type="entry name" value="MFS_1"/>
    <property type="match status" value="1"/>
</dbReference>
<comment type="subcellular location">
    <subcellularLocation>
        <location evidence="1">Cell membrane</location>
        <topology evidence="1">Multi-pass membrane protein</topology>
    </subcellularLocation>
</comment>
<sequence>MRWRYRETVLALVTLAFFVTMVGRLAISPVVPEITTEFEVSNAFVGAALTGMWLTYAFAQFPSGLLADRYGERPIVLASIAGTGLTSILVVTAPTFGVFFLGTVSLGVMAGLHYSVATTLLSRTYDDNLGTAVGVHNSGAPIAGLVTPVVVSWVAIRYGWRPAVAITAIVAIPATLLFARYVRPTEPQRPDQRMRGRLELGPIVELLSRPKIAFTAVIALVADFTWQGLASFLPTFFAVHRGHSATLAGVVFAAYFVVQGILQIWVGSLADRYGRDRAIALCFGTAILGIALLVGVPGPAGLVAGILLLGLGMGWGAAVFPRFMDNLSADEQGAGFGLVRTVYMIVASTGSVVVGLLADLFGWAVSFGALIGLLGIVLVLVVANIVFDLGY</sequence>
<feature type="transmembrane region" description="Helical" evidence="6">
    <location>
        <begin position="278"/>
        <end position="296"/>
    </location>
</feature>
<dbReference type="GO" id="GO:0005886">
    <property type="term" value="C:plasma membrane"/>
    <property type="evidence" value="ECO:0007669"/>
    <property type="project" value="UniProtKB-SubCell"/>
</dbReference>
<evidence type="ECO:0000259" key="7">
    <source>
        <dbReference type="PROSITE" id="PS50850"/>
    </source>
</evidence>
<reference evidence="8 9" key="1">
    <citation type="journal article" date="2022" name="Syst. Appl. Microbiol.">
        <title>Natronocalculus amylovorans gen. nov., sp. nov., and Natranaeroarchaeum aerophilus sp. nov., dominant culturable amylolytic natronoarchaea from hypersaline soda lakes in southwestern Siberia.</title>
        <authorList>
            <person name="Sorokin D.Y."/>
            <person name="Elcheninov A.G."/>
            <person name="Khizhniak T.V."/>
            <person name="Koenen M."/>
            <person name="Bale N.J."/>
            <person name="Damste J.S.S."/>
            <person name="Kublanov I.V."/>
        </authorList>
    </citation>
    <scope>NUCLEOTIDE SEQUENCE [LARGE SCALE GENOMIC DNA]</scope>
    <source>
        <strain evidence="8 9">AArc-St1-1</strain>
    </source>
</reference>
<dbReference type="Gene3D" id="1.20.1250.20">
    <property type="entry name" value="MFS general substrate transporter like domains"/>
    <property type="match status" value="2"/>
</dbReference>
<accession>A0AAE3K616</accession>
<dbReference type="PANTHER" id="PTHR43124">
    <property type="entry name" value="PURINE EFFLUX PUMP PBUE"/>
    <property type="match status" value="1"/>
</dbReference>
<keyword evidence="3 6" id="KW-0812">Transmembrane</keyword>
<dbReference type="InterPro" id="IPR050189">
    <property type="entry name" value="MFS_Efflux_Transporters"/>
</dbReference>
<evidence type="ECO:0000256" key="6">
    <source>
        <dbReference type="SAM" id="Phobius"/>
    </source>
</evidence>
<dbReference type="PROSITE" id="PS50850">
    <property type="entry name" value="MFS"/>
    <property type="match status" value="1"/>
</dbReference>
<feature type="transmembrane region" description="Helical" evidence="6">
    <location>
        <begin position="74"/>
        <end position="93"/>
    </location>
</feature>
<gene>
    <name evidence="8" type="ORF">AArcSt11_12790</name>
</gene>
<name>A0AAE3K616_9EURY</name>
<feature type="transmembrane region" description="Helical" evidence="6">
    <location>
        <begin position="302"/>
        <end position="320"/>
    </location>
</feature>
<proteinExistence type="predicted"/>
<keyword evidence="5 6" id="KW-0472">Membrane</keyword>
<keyword evidence="4 6" id="KW-1133">Transmembrane helix</keyword>
<dbReference type="AlphaFoldDB" id="A0AAE3K616"/>
<dbReference type="InterPro" id="IPR036259">
    <property type="entry name" value="MFS_trans_sf"/>
</dbReference>
<feature type="transmembrane region" description="Helical" evidence="6">
    <location>
        <begin position="341"/>
        <end position="358"/>
    </location>
</feature>